<name>A0A0K2URR2_LEPSM</name>
<sequence>MIIRESILIHKVIEQIDCQQRYHWEYLESCREIEEKKFNELDTGINLSQSERR</sequence>
<reference evidence="1" key="1">
    <citation type="submission" date="2014-05" db="EMBL/GenBank/DDBJ databases">
        <authorList>
            <person name="Chronopoulou M."/>
        </authorList>
    </citation>
    <scope>NUCLEOTIDE SEQUENCE</scope>
    <source>
        <tissue evidence="1">Whole organism</tissue>
    </source>
</reference>
<dbReference type="EMBL" id="HACA01023588">
    <property type="protein sequence ID" value="CDW40949.1"/>
    <property type="molecule type" value="Transcribed_RNA"/>
</dbReference>
<dbReference type="AlphaFoldDB" id="A0A0K2URR2"/>
<organism evidence="1">
    <name type="scientific">Lepeophtheirus salmonis</name>
    <name type="common">Salmon louse</name>
    <name type="synonym">Caligus salmonis</name>
    <dbReference type="NCBI Taxonomy" id="72036"/>
    <lineage>
        <taxon>Eukaryota</taxon>
        <taxon>Metazoa</taxon>
        <taxon>Ecdysozoa</taxon>
        <taxon>Arthropoda</taxon>
        <taxon>Crustacea</taxon>
        <taxon>Multicrustacea</taxon>
        <taxon>Hexanauplia</taxon>
        <taxon>Copepoda</taxon>
        <taxon>Siphonostomatoida</taxon>
        <taxon>Caligidae</taxon>
        <taxon>Lepeophtheirus</taxon>
    </lineage>
</organism>
<accession>A0A0K2URR2</accession>
<protein>
    <submittedName>
        <fullName evidence="1">Uncharacterized protein</fullName>
    </submittedName>
</protein>
<proteinExistence type="predicted"/>
<evidence type="ECO:0000313" key="1">
    <source>
        <dbReference type="EMBL" id="CDW40949.1"/>
    </source>
</evidence>